<dbReference type="AlphaFoldDB" id="A0A1M5Z9G5"/>
<feature type="region of interest" description="Disordered" evidence="2">
    <location>
        <begin position="732"/>
        <end position="751"/>
    </location>
</feature>
<keyword evidence="3" id="KW-0472">Membrane</keyword>
<organism evidence="5 6">
    <name type="scientific">Vibrio aerogenes CECT 7868</name>
    <dbReference type="NCBI Taxonomy" id="1216006"/>
    <lineage>
        <taxon>Bacteria</taxon>
        <taxon>Pseudomonadati</taxon>
        <taxon>Pseudomonadota</taxon>
        <taxon>Gammaproteobacteria</taxon>
        <taxon>Vibrionales</taxon>
        <taxon>Vibrionaceae</taxon>
        <taxon>Vibrio</taxon>
    </lineage>
</organism>
<dbReference type="NCBIfam" id="TIGR01760">
    <property type="entry name" value="tape_meas_TP901"/>
    <property type="match status" value="1"/>
</dbReference>
<evidence type="ECO:0000256" key="2">
    <source>
        <dbReference type="SAM" id="MobiDB-lite"/>
    </source>
</evidence>
<evidence type="ECO:0000256" key="3">
    <source>
        <dbReference type="SAM" id="Phobius"/>
    </source>
</evidence>
<protein>
    <submittedName>
        <fullName evidence="5">Phage-related minor tail protein</fullName>
    </submittedName>
</protein>
<reference evidence="5 6" key="1">
    <citation type="submission" date="2016-11" db="EMBL/GenBank/DDBJ databases">
        <authorList>
            <person name="Jaros S."/>
            <person name="Januszkiewicz K."/>
            <person name="Wedrychowicz H."/>
        </authorList>
    </citation>
    <scope>NUCLEOTIDE SEQUENCE [LARGE SCALE GENOMIC DNA]</scope>
    <source>
        <strain evidence="5 6">CECT 7868</strain>
    </source>
</reference>
<dbReference type="Proteomes" id="UP000184608">
    <property type="component" value="Unassembled WGS sequence"/>
</dbReference>
<keyword evidence="3" id="KW-0812">Transmembrane</keyword>
<dbReference type="PANTHER" id="PTHR37813">
    <property type="entry name" value="FELS-2 PROPHAGE PROTEIN"/>
    <property type="match status" value="1"/>
</dbReference>
<evidence type="ECO:0000313" key="6">
    <source>
        <dbReference type="Proteomes" id="UP000184608"/>
    </source>
</evidence>
<dbReference type="InterPro" id="IPR010090">
    <property type="entry name" value="Phage_tape_meas"/>
</dbReference>
<name>A0A1M5Z9G5_9VIBR</name>
<accession>A0A1M5Z9G5</accession>
<keyword evidence="3" id="KW-1133">Transmembrane helix</keyword>
<gene>
    <name evidence="5" type="ORF">VA7868_02464</name>
</gene>
<dbReference type="Pfam" id="PF10145">
    <property type="entry name" value="PhageMin_Tail"/>
    <property type="match status" value="1"/>
</dbReference>
<dbReference type="PANTHER" id="PTHR37813:SF1">
    <property type="entry name" value="FELS-2 PROPHAGE PROTEIN"/>
    <property type="match status" value="1"/>
</dbReference>
<keyword evidence="1" id="KW-1188">Viral release from host cell</keyword>
<evidence type="ECO:0000259" key="4">
    <source>
        <dbReference type="Pfam" id="PF10145"/>
    </source>
</evidence>
<keyword evidence="6" id="KW-1185">Reference proteome</keyword>
<evidence type="ECO:0000256" key="1">
    <source>
        <dbReference type="ARBA" id="ARBA00022612"/>
    </source>
</evidence>
<dbReference type="EMBL" id="FQXZ01000024">
    <property type="protein sequence ID" value="SHI20871.1"/>
    <property type="molecule type" value="Genomic_DNA"/>
</dbReference>
<dbReference type="STRING" id="1216006.VA7868_02464"/>
<proteinExistence type="predicted"/>
<feature type="transmembrane region" description="Helical" evidence="3">
    <location>
        <begin position="629"/>
        <end position="647"/>
    </location>
</feature>
<evidence type="ECO:0000313" key="5">
    <source>
        <dbReference type="EMBL" id="SHI20871.1"/>
    </source>
</evidence>
<sequence length="893" mass="94286">MSQATDQAAGFGNQLAEAGLISESTKNQLTGFIDSARQFGQQAGSSFNQAANGIESLKTAGLDTDKVLSALGNFQGLANMTGMGDELKAIEGSVQSILPVVSQTADQVRQVSGIFKDFSADTGLDKLGENLKTARGQAGETRKEFRKFGKLSTLMFAKIRRGDSLPDLMDHTLRMASVAQTGAGKIEALGKTVSNALAAPTQYAADFKDKIATVAKAANATDAQLGQLSASARQLGLNTSIGTNQAVAGMQALASAGLNASQIQAAMPDVINIAKASGNTGDLNAVGTTTAALMAEFDIVPEKMGALSDVLATATSSTGLKLSALGDTMRGIGPIARHSGMNLKETAAMAGLLADMGVKGADAGASLEAMSARLSSPSDAAAATLQRLGVSTKDAGGKMRNTAQVIGDVIKATKDMAPEAQLKAMQDVLGEDSANSLQAAAQKGGKGVSGFNDVLNTQEGASADIAGGVDQSIQGGINKLSAVVDSIKLRFGDLMTPVKGFADSVVSAAQKVPEMTKAYADFVKDAKSAYQSVQALKDAYPQLGQQAKKAMRRMKALGRLTRRFSTRSAGRMMQSLQGISGRLLRMIPPSAVRMISGFGGTLMRLAMSVFPVVMSGIRAIGMAMMANPVGLVITAIAAVAGLIYYYWEPIKKFMGTLWDGFVAGLDWVMEAWNNFSLLDALKTLFEWSPMGLLMKVWGAAFDWIHEKFGGVANIVSGIFSFFTGGDDEEEKERKQSGRKQQNKVAEKTQSVRHKVKQAEKVSVQAAASEKLQTKTATVAKAASKGQVMSARGQKRTVKIPKAVRLKKTYRETVHAHTAVAAGQSQSPASIPETASRMKRGGQGDSMISINQLDIHVQGNDSMDMRDLAGEVRRQFMALMEHQKMKYRGGLYDY</sequence>
<feature type="transmembrane region" description="Helical" evidence="3">
    <location>
        <begin position="594"/>
        <end position="617"/>
    </location>
</feature>
<feature type="region of interest" description="Disordered" evidence="2">
    <location>
        <begin position="820"/>
        <end position="843"/>
    </location>
</feature>
<feature type="domain" description="Phage tail tape measure protein" evidence="4">
    <location>
        <begin position="230"/>
        <end position="430"/>
    </location>
</feature>